<evidence type="ECO:0000313" key="2">
    <source>
        <dbReference type="EMBL" id="MDN5211042.1"/>
    </source>
</evidence>
<organism evidence="2 3">
    <name type="scientific">Agaribacillus aureus</name>
    <dbReference type="NCBI Taxonomy" id="3051825"/>
    <lineage>
        <taxon>Bacteria</taxon>
        <taxon>Pseudomonadati</taxon>
        <taxon>Bacteroidota</taxon>
        <taxon>Cytophagia</taxon>
        <taxon>Cytophagales</taxon>
        <taxon>Splendidivirgaceae</taxon>
        <taxon>Agaribacillus</taxon>
    </lineage>
</organism>
<proteinExistence type="predicted"/>
<evidence type="ECO:0000313" key="3">
    <source>
        <dbReference type="Proteomes" id="UP001172083"/>
    </source>
</evidence>
<gene>
    <name evidence="2" type="ORF">QQ020_03245</name>
</gene>
<dbReference type="Pfam" id="PF13347">
    <property type="entry name" value="MFS_2"/>
    <property type="match status" value="1"/>
</dbReference>
<keyword evidence="3" id="KW-1185">Reference proteome</keyword>
<keyword evidence="1" id="KW-0472">Membrane</keyword>
<dbReference type="Proteomes" id="UP001172083">
    <property type="component" value="Unassembled WGS sequence"/>
</dbReference>
<dbReference type="RefSeq" id="WP_346756378.1">
    <property type="nucleotide sequence ID" value="NZ_JAUJEB010000001.1"/>
</dbReference>
<keyword evidence="1" id="KW-0812">Transmembrane</keyword>
<sequence>MSQKLKLKLGSALTGWILAAFGFEANMEQRADVFLGIRLMISIIAGAGALLSALFMVFFKLDEAFMAKVTMELR</sequence>
<protein>
    <submittedName>
        <fullName evidence="2">MFS transporter</fullName>
    </submittedName>
</protein>
<feature type="transmembrane region" description="Helical" evidence="1">
    <location>
        <begin position="35"/>
        <end position="59"/>
    </location>
</feature>
<accession>A0ABT8KZY0</accession>
<name>A0ABT8KZY0_9BACT</name>
<keyword evidence="1" id="KW-1133">Transmembrane helix</keyword>
<evidence type="ECO:0000256" key="1">
    <source>
        <dbReference type="SAM" id="Phobius"/>
    </source>
</evidence>
<comment type="caution">
    <text evidence="2">The sequence shown here is derived from an EMBL/GenBank/DDBJ whole genome shotgun (WGS) entry which is preliminary data.</text>
</comment>
<dbReference type="EMBL" id="JAUJEB010000001">
    <property type="protein sequence ID" value="MDN5211042.1"/>
    <property type="molecule type" value="Genomic_DNA"/>
</dbReference>
<reference evidence="2" key="1">
    <citation type="submission" date="2023-06" db="EMBL/GenBank/DDBJ databases">
        <title>Genomic of Agaribacillus aureum.</title>
        <authorList>
            <person name="Wang G."/>
        </authorList>
    </citation>
    <scope>NUCLEOTIDE SEQUENCE</scope>
    <source>
        <strain evidence="2">BMA12</strain>
    </source>
</reference>